<dbReference type="SUPFAM" id="SSF51735">
    <property type="entry name" value="NAD(P)-binding Rossmann-fold domains"/>
    <property type="match status" value="1"/>
</dbReference>
<keyword evidence="6 7" id="KW-0119">Carbohydrate metabolism</keyword>
<accession>A0A370NJD1</accession>
<feature type="binding site" evidence="7">
    <location>
        <position position="45"/>
    </location>
    <ligand>
        <name>NADP(+)</name>
        <dbReference type="ChEBI" id="CHEBI:58349"/>
    </ligand>
</feature>
<feature type="domain" description="Glucose-6-phosphate dehydrogenase C-terminal" evidence="9">
    <location>
        <begin position="180"/>
        <end position="452"/>
    </location>
</feature>
<evidence type="ECO:0000259" key="8">
    <source>
        <dbReference type="Pfam" id="PF00479"/>
    </source>
</evidence>
<feature type="binding site" evidence="7">
    <location>
        <position position="168"/>
    </location>
    <ligand>
        <name>substrate</name>
    </ligand>
</feature>
<evidence type="ECO:0000256" key="1">
    <source>
        <dbReference type="ARBA" id="ARBA00004937"/>
    </source>
</evidence>
<dbReference type="PROSITE" id="PS00069">
    <property type="entry name" value="G6P_DEHYDROGENASE"/>
    <property type="match status" value="1"/>
</dbReference>
<feature type="binding site" evidence="7">
    <location>
        <position position="172"/>
    </location>
    <ligand>
        <name>substrate</name>
    </ligand>
</feature>
<evidence type="ECO:0000256" key="7">
    <source>
        <dbReference type="HAMAP-Rule" id="MF_00966"/>
    </source>
</evidence>
<dbReference type="AlphaFoldDB" id="A0A370NJD1"/>
<dbReference type="PRINTS" id="PR00079">
    <property type="entry name" value="G6PDHDRGNASE"/>
</dbReference>
<evidence type="ECO:0000256" key="3">
    <source>
        <dbReference type="ARBA" id="ARBA00022526"/>
    </source>
</evidence>
<comment type="caution">
    <text evidence="7">Lacks conserved residue(s) required for the propagation of feature annotation.</text>
</comment>
<dbReference type="PANTHER" id="PTHR23429:SF0">
    <property type="entry name" value="GLUCOSE-6-PHOSPHATE 1-DEHYDROGENASE"/>
    <property type="match status" value="1"/>
</dbReference>
<dbReference type="EC" id="1.1.1.49" evidence="7"/>
<dbReference type="GO" id="GO:0050661">
    <property type="term" value="F:NADP binding"/>
    <property type="evidence" value="ECO:0007669"/>
    <property type="project" value="UniProtKB-UniRule"/>
</dbReference>
<name>A0A370NJD1_9BURK</name>
<evidence type="ECO:0000313" key="11">
    <source>
        <dbReference type="Proteomes" id="UP000255165"/>
    </source>
</evidence>
<keyword evidence="11" id="KW-1185">Reference proteome</keyword>
<dbReference type="NCBIfam" id="TIGR00871">
    <property type="entry name" value="zwf"/>
    <property type="match status" value="1"/>
</dbReference>
<feature type="domain" description="Glucose-6-phosphate dehydrogenase NAD-binding" evidence="8">
    <location>
        <begin position="10"/>
        <end position="177"/>
    </location>
</feature>
<dbReference type="InterPro" id="IPR001282">
    <property type="entry name" value="G6P_DH"/>
</dbReference>
<dbReference type="GO" id="GO:0004345">
    <property type="term" value="F:glucose-6-phosphate dehydrogenase activity"/>
    <property type="evidence" value="ECO:0007669"/>
    <property type="project" value="UniProtKB-UniRule"/>
</dbReference>
<dbReference type="Proteomes" id="UP000255165">
    <property type="component" value="Unassembled WGS sequence"/>
</dbReference>
<feature type="binding site" evidence="7">
    <location>
        <position position="206"/>
    </location>
    <ligand>
        <name>substrate</name>
    </ligand>
</feature>
<comment type="function">
    <text evidence="7">Catalyzes the oxidation of glucose 6-phosphate to 6-phosphogluconolactone.</text>
</comment>
<evidence type="ECO:0000256" key="2">
    <source>
        <dbReference type="ARBA" id="ARBA00009975"/>
    </source>
</evidence>
<dbReference type="HAMAP" id="MF_00966">
    <property type="entry name" value="G6PD"/>
    <property type="match status" value="1"/>
</dbReference>
<keyword evidence="5 7" id="KW-0560">Oxidoreductase</keyword>
<dbReference type="Pfam" id="PF00479">
    <property type="entry name" value="G6PD_N"/>
    <property type="match status" value="1"/>
</dbReference>
<dbReference type="Gene3D" id="3.30.360.10">
    <property type="entry name" value="Dihydrodipicolinate Reductase, domain 2"/>
    <property type="match status" value="1"/>
</dbReference>
<feature type="active site" description="Proton acceptor" evidence="7">
    <location>
        <position position="230"/>
    </location>
</feature>
<dbReference type="GO" id="GO:0009051">
    <property type="term" value="P:pentose-phosphate shunt, oxidative branch"/>
    <property type="evidence" value="ECO:0007669"/>
    <property type="project" value="TreeGrafter"/>
</dbReference>
<dbReference type="InterPro" id="IPR022674">
    <property type="entry name" value="G6P_DH_NAD-bd"/>
</dbReference>
<comment type="caution">
    <text evidence="10">The sequence shown here is derived from an EMBL/GenBank/DDBJ whole genome shotgun (WGS) entry which is preliminary data.</text>
</comment>
<dbReference type="PANTHER" id="PTHR23429">
    <property type="entry name" value="GLUCOSE-6-PHOSPHATE 1-DEHYDROGENASE G6PD"/>
    <property type="match status" value="1"/>
</dbReference>
<keyword evidence="3 7" id="KW-0313">Glucose metabolism</keyword>
<dbReference type="SUPFAM" id="SSF55347">
    <property type="entry name" value="Glyceraldehyde-3-phosphate dehydrogenase-like, C-terminal domain"/>
    <property type="match status" value="1"/>
</dbReference>
<feature type="binding site" evidence="7">
    <location>
        <position position="316"/>
    </location>
    <ligand>
        <name>substrate</name>
    </ligand>
</feature>
<feature type="binding site" evidence="7">
    <location>
        <position position="225"/>
    </location>
    <ligand>
        <name>substrate</name>
    </ligand>
</feature>
<dbReference type="Pfam" id="PF02781">
    <property type="entry name" value="G6PD_C"/>
    <property type="match status" value="1"/>
</dbReference>
<organism evidence="10 11">
    <name type="scientific">Cupriavidus lacunae</name>
    <dbReference type="NCBI Taxonomy" id="2666307"/>
    <lineage>
        <taxon>Bacteria</taxon>
        <taxon>Pseudomonadati</taxon>
        <taxon>Pseudomonadota</taxon>
        <taxon>Betaproteobacteria</taxon>
        <taxon>Burkholderiales</taxon>
        <taxon>Burkholderiaceae</taxon>
        <taxon>Cupriavidus</taxon>
    </lineage>
</organism>
<sequence>MTTARSDAFVFFGATGDLAYRQIFPALQALTRQGHLELPVIGVARSGWSLDQFRERARDSLAQHGTVDAATFDRLAARLRYISGDYHDGSTYEQLRRALGSASRPLHYLAIPPGMFEPVTRGLAASSCAAGARVIVEKPFGRDLASAQGLDRTLLARFAEDAIFRIDHYLGKEAVENLLYFRFANTFLEPVWHRGHVANVQFTMAEAFGVQGRGAFYDEVGTIRDVVQNHLLQMLALLTMEPPLDGGPDAIRDEKLRVLRAVRPVAPAEAVRGQFRGYREVAGVRADSQVETFAALRLHVDNARWRGVPFYIRAGKCLPVTCTEVTVELKPPSPAIFDIPGDGQSNYFRFRLSPDVAITIGARTKVPGEPMGGTATALVARCHAGSEMTPYERLLGDALRGDAALFTRGDTIEAAWRVVDPILNDAVPVTPYEPATWGPPSASHLLAAGNRWHDPAPQEVLP</sequence>
<dbReference type="UniPathway" id="UPA00115">
    <property type="reaction ID" value="UER00408"/>
</dbReference>
<dbReference type="InterPro" id="IPR019796">
    <property type="entry name" value="G6P_DH_AS"/>
</dbReference>
<keyword evidence="4 7" id="KW-0521">NADP</keyword>
<reference evidence="11" key="1">
    <citation type="submission" date="2018-06" db="EMBL/GenBank/DDBJ databases">
        <authorList>
            <person name="Feng T."/>
            <person name="Jeon C.O."/>
        </authorList>
    </citation>
    <scope>NUCLEOTIDE SEQUENCE [LARGE SCALE GENOMIC DNA]</scope>
    <source>
        <strain evidence="11">S23</strain>
    </source>
</reference>
<dbReference type="InterPro" id="IPR022675">
    <property type="entry name" value="G6P_DH_C"/>
</dbReference>
<comment type="pathway">
    <text evidence="1 7">Carbohydrate degradation; pentose phosphate pathway; D-ribulose 5-phosphate from D-glucose 6-phosphate (oxidative stage): step 1/3.</text>
</comment>
<evidence type="ECO:0000256" key="4">
    <source>
        <dbReference type="ARBA" id="ARBA00022857"/>
    </source>
</evidence>
<dbReference type="PIRSF" id="PIRSF000110">
    <property type="entry name" value="G6PD"/>
    <property type="match status" value="1"/>
</dbReference>
<evidence type="ECO:0000256" key="5">
    <source>
        <dbReference type="ARBA" id="ARBA00023002"/>
    </source>
</evidence>
<proteinExistence type="inferred from homology"/>
<dbReference type="EMBL" id="QKWJ01000086">
    <property type="protein sequence ID" value="RDK05709.1"/>
    <property type="molecule type" value="Genomic_DNA"/>
</dbReference>
<gene>
    <name evidence="7 10" type="primary">zwf</name>
    <name evidence="10" type="ORF">DN412_35570</name>
</gene>
<comment type="similarity">
    <text evidence="2 7">Belongs to the glucose-6-phosphate dehydrogenase family.</text>
</comment>
<evidence type="ECO:0000313" key="10">
    <source>
        <dbReference type="EMBL" id="RDK05709.1"/>
    </source>
</evidence>
<dbReference type="GO" id="GO:0005829">
    <property type="term" value="C:cytosol"/>
    <property type="evidence" value="ECO:0007669"/>
    <property type="project" value="TreeGrafter"/>
</dbReference>
<dbReference type="InterPro" id="IPR036291">
    <property type="entry name" value="NAD(P)-bd_dom_sf"/>
</dbReference>
<evidence type="ECO:0000256" key="6">
    <source>
        <dbReference type="ARBA" id="ARBA00023277"/>
    </source>
</evidence>
<comment type="catalytic activity">
    <reaction evidence="7">
        <text>D-glucose 6-phosphate + NADP(+) = 6-phospho-D-glucono-1,5-lactone + NADPH + H(+)</text>
        <dbReference type="Rhea" id="RHEA:15841"/>
        <dbReference type="ChEBI" id="CHEBI:15378"/>
        <dbReference type="ChEBI" id="CHEBI:57783"/>
        <dbReference type="ChEBI" id="CHEBI:57955"/>
        <dbReference type="ChEBI" id="CHEBI:58349"/>
        <dbReference type="ChEBI" id="CHEBI:61548"/>
        <dbReference type="EC" id="1.1.1.49"/>
    </reaction>
</comment>
<protein>
    <recommendedName>
        <fullName evidence="7">Glucose-6-phosphate 1-dehydrogenase</fullName>
        <shortName evidence="7">G6PD</shortName>
        <ecNumber evidence="7">1.1.1.49</ecNumber>
    </recommendedName>
</protein>
<dbReference type="GO" id="GO:0006006">
    <property type="term" value="P:glucose metabolic process"/>
    <property type="evidence" value="ECO:0007669"/>
    <property type="project" value="UniProtKB-KW"/>
</dbReference>
<dbReference type="Gene3D" id="3.40.50.720">
    <property type="entry name" value="NAD(P)-binding Rossmann-like Domain"/>
    <property type="match status" value="1"/>
</dbReference>
<feature type="binding site" evidence="7">
    <location>
        <position position="138"/>
    </location>
    <ligand>
        <name>NADP(+)</name>
        <dbReference type="ChEBI" id="CHEBI:58349"/>
    </ligand>
</feature>
<evidence type="ECO:0000259" key="9">
    <source>
        <dbReference type="Pfam" id="PF02781"/>
    </source>
</evidence>